<accession>A0ABQ2WL32</accession>
<dbReference type="Gene3D" id="3.40.1550.10">
    <property type="entry name" value="CheC-like"/>
    <property type="match status" value="1"/>
</dbReference>
<comment type="caution">
    <text evidence="3">The sequence shown here is derived from an EMBL/GenBank/DDBJ whole genome shotgun (WGS) entry which is preliminary data.</text>
</comment>
<feature type="domain" description="CheC-like protein" evidence="2">
    <location>
        <begin position="9"/>
        <end position="44"/>
    </location>
</feature>
<gene>
    <name evidence="3" type="primary">cheC</name>
    <name evidence="3" type="ORF">GCM10008111_11070</name>
</gene>
<dbReference type="Pfam" id="PF04509">
    <property type="entry name" value="CheC"/>
    <property type="match status" value="1"/>
</dbReference>
<evidence type="ECO:0000259" key="2">
    <source>
        <dbReference type="Pfam" id="PF04509"/>
    </source>
</evidence>
<evidence type="ECO:0000313" key="3">
    <source>
        <dbReference type="EMBL" id="GGW56889.1"/>
    </source>
</evidence>
<proteinExistence type="predicted"/>
<organism evidence="3 4">
    <name type="scientific">Alishewanella tabrizica</name>
    <dbReference type="NCBI Taxonomy" id="671278"/>
    <lineage>
        <taxon>Bacteria</taxon>
        <taxon>Pseudomonadati</taxon>
        <taxon>Pseudomonadota</taxon>
        <taxon>Gammaproteobacteria</taxon>
        <taxon>Alteromonadales</taxon>
        <taxon>Alteromonadaceae</taxon>
        <taxon>Alishewanella</taxon>
    </lineage>
</organism>
<dbReference type="EMBL" id="BMYR01000004">
    <property type="protein sequence ID" value="GGW56889.1"/>
    <property type="molecule type" value="Genomic_DNA"/>
</dbReference>
<dbReference type="PANTHER" id="PTHR43484">
    <property type="match status" value="1"/>
</dbReference>
<dbReference type="InterPro" id="IPR051469">
    <property type="entry name" value="FliN/MopA/SpaO"/>
</dbReference>
<sequence>MNALLSEAQRDALQELMNISMGQAANALARLIETRITLSIPRIVAATPSEFAALLSQHEENWFTRQSFMGKVNGEALTQLTKEGCEALAVAMDYDVPLSDASRKELVLELANILAGACLTGFSEQLDLATKLSMPTLYVPTVNSGEQVVEYFRWTSTLLLEVEFSVDASLFDSKVIICLEQRSVQTLLASINELLE</sequence>
<protein>
    <submittedName>
        <fullName evidence="3">Chemotaxis protein CheC</fullName>
    </submittedName>
</protein>
<dbReference type="Proteomes" id="UP000634667">
    <property type="component" value="Unassembled WGS sequence"/>
</dbReference>
<keyword evidence="4" id="KW-1185">Reference proteome</keyword>
<dbReference type="CDD" id="cd17910">
    <property type="entry name" value="CheC_ClassII"/>
    <property type="match status" value="1"/>
</dbReference>
<dbReference type="InterPro" id="IPR028976">
    <property type="entry name" value="CheC-like_sf"/>
</dbReference>
<dbReference type="RefSeq" id="WP_189481342.1">
    <property type="nucleotide sequence ID" value="NZ_BMYR01000004.1"/>
</dbReference>
<evidence type="ECO:0000256" key="1">
    <source>
        <dbReference type="ARBA" id="ARBA00022500"/>
    </source>
</evidence>
<name>A0ABQ2WL32_9ALTE</name>
<evidence type="ECO:0000313" key="4">
    <source>
        <dbReference type="Proteomes" id="UP000634667"/>
    </source>
</evidence>
<reference evidence="4" key="1">
    <citation type="journal article" date="2019" name="Int. J. Syst. Evol. Microbiol.">
        <title>The Global Catalogue of Microorganisms (GCM) 10K type strain sequencing project: providing services to taxonomists for standard genome sequencing and annotation.</title>
        <authorList>
            <consortium name="The Broad Institute Genomics Platform"/>
            <consortium name="The Broad Institute Genome Sequencing Center for Infectious Disease"/>
            <person name="Wu L."/>
            <person name="Ma J."/>
        </authorList>
    </citation>
    <scope>NUCLEOTIDE SEQUENCE [LARGE SCALE GENOMIC DNA]</scope>
    <source>
        <strain evidence="4">KCTC 23723</strain>
    </source>
</reference>
<dbReference type="PANTHER" id="PTHR43484:SF1">
    <property type="entry name" value="FLAGELLAR MOTOR SWITCH PROTEIN FLIN"/>
    <property type="match status" value="1"/>
</dbReference>
<dbReference type="InterPro" id="IPR007597">
    <property type="entry name" value="CheC"/>
</dbReference>
<dbReference type="SUPFAM" id="SSF103039">
    <property type="entry name" value="CheC-like"/>
    <property type="match status" value="1"/>
</dbReference>
<keyword evidence="1" id="KW-0145">Chemotaxis</keyword>